<name>A0A3E1K797_9GAMM</name>
<feature type="domain" description="DUF4426" evidence="2">
    <location>
        <begin position="23"/>
        <end position="147"/>
    </location>
</feature>
<dbReference type="EMBL" id="QUZK01000041">
    <property type="protein sequence ID" value="RFF29906.1"/>
    <property type="molecule type" value="Genomic_DNA"/>
</dbReference>
<gene>
    <name evidence="3" type="ORF">DZC52_10745</name>
</gene>
<feature type="signal peptide" evidence="1">
    <location>
        <begin position="1"/>
        <end position="19"/>
    </location>
</feature>
<dbReference type="OrthoDB" id="8563353at2"/>
<accession>A0A3E1K797</accession>
<comment type="caution">
    <text evidence="3">The sequence shown here is derived from an EMBL/GenBank/DDBJ whole genome shotgun (WGS) entry which is preliminary data.</text>
</comment>
<reference evidence="3 4" key="1">
    <citation type="submission" date="2018-08" db="EMBL/GenBank/DDBJ databases">
        <title>Wenzhouxiangella salilacus sp. nov., a novel bacterium isolated from a saline lake in Xinjiang Province, China.</title>
        <authorList>
            <person name="Han S."/>
        </authorList>
    </citation>
    <scope>NUCLEOTIDE SEQUENCE [LARGE SCALE GENOMIC DNA]</scope>
    <source>
        <strain evidence="3 4">XDB06</strain>
    </source>
</reference>
<keyword evidence="4" id="KW-1185">Reference proteome</keyword>
<proteinExistence type="predicted"/>
<sequence>MIRQLAGILALGFFLLAAAQQFEDIGGYQVHYSAMNTRMLPAEVARAYGIQRSGTRAMINITVLRAAGSDDAMSEPVRATVNASAVNLTGQPRTIELEEITEEDAIYYIGTFRIANEETLTFDISVRPEGSSQPPSEFSFQQKFYVEE</sequence>
<evidence type="ECO:0000313" key="4">
    <source>
        <dbReference type="Proteomes" id="UP000260351"/>
    </source>
</evidence>
<dbReference type="Proteomes" id="UP000260351">
    <property type="component" value="Unassembled WGS sequence"/>
</dbReference>
<organism evidence="3 4">
    <name type="scientific">Wenzhouxiangella sediminis</name>
    <dbReference type="NCBI Taxonomy" id="1792836"/>
    <lineage>
        <taxon>Bacteria</taxon>
        <taxon>Pseudomonadati</taxon>
        <taxon>Pseudomonadota</taxon>
        <taxon>Gammaproteobacteria</taxon>
        <taxon>Chromatiales</taxon>
        <taxon>Wenzhouxiangellaceae</taxon>
        <taxon>Wenzhouxiangella</taxon>
    </lineage>
</organism>
<evidence type="ECO:0000313" key="3">
    <source>
        <dbReference type="EMBL" id="RFF29906.1"/>
    </source>
</evidence>
<feature type="chain" id="PRO_5017822535" evidence="1">
    <location>
        <begin position="20"/>
        <end position="148"/>
    </location>
</feature>
<evidence type="ECO:0000259" key="2">
    <source>
        <dbReference type="Pfam" id="PF14467"/>
    </source>
</evidence>
<dbReference type="InterPro" id="IPR025218">
    <property type="entry name" value="DUF4426"/>
</dbReference>
<keyword evidence="1" id="KW-0732">Signal</keyword>
<protein>
    <submittedName>
        <fullName evidence="3">DUF4426 domain-containing protein</fullName>
    </submittedName>
</protein>
<dbReference type="AlphaFoldDB" id="A0A3E1K797"/>
<dbReference type="Gene3D" id="2.60.40.3340">
    <property type="entry name" value="Domain of unknown function DUF4426"/>
    <property type="match status" value="1"/>
</dbReference>
<evidence type="ECO:0000256" key="1">
    <source>
        <dbReference type="SAM" id="SignalP"/>
    </source>
</evidence>
<dbReference type="Pfam" id="PF14467">
    <property type="entry name" value="DUF4426"/>
    <property type="match status" value="1"/>
</dbReference>
<dbReference type="RefSeq" id="WP_116651140.1">
    <property type="nucleotide sequence ID" value="NZ_QUZK01000041.1"/>
</dbReference>